<dbReference type="NCBIfam" id="NF007033">
    <property type="entry name" value="PRK09496.1-5"/>
    <property type="match status" value="1"/>
</dbReference>
<gene>
    <name evidence="9" type="ORF">SAMN05660706_101108</name>
</gene>
<dbReference type="Pfam" id="PF02254">
    <property type="entry name" value="TrkA_N"/>
    <property type="match status" value="2"/>
</dbReference>
<dbReference type="InterPro" id="IPR036291">
    <property type="entry name" value="NAD(P)-bd_dom_sf"/>
</dbReference>
<keyword evidence="10" id="KW-1185">Reference proteome</keyword>
<dbReference type="SUPFAM" id="SSF116726">
    <property type="entry name" value="TrkA C-terminal domain-like"/>
    <property type="match status" value="2"/>
</dbReference>
<feature type="domain" description="RCK C-terminal" evidence="8">
    <location>
        <begin position="140"/>
        <end position="222"/>
    </location>
</feature>
<dbReference type="RefSeq" id="WP_092481507.1">
    <property type="nucleotide sequence ID" value="NZ_FOYM01000001.1"/>
</dbReference>
<feature type="domain" description="RCK N-terminal" evidence="7">
    <location>
        <begin position="227"/>
        <end position="344"/>
    </location>
</feature>
<feature type="domain" description="RCK N-terminal" evidence="7">
    <location>
        <begin position="1"/>
        <end position="120"/>
    </location>
</feature>
<dbReference type="NCBIfam" id="NF007039">
    <property type="entry name" value="PRK09496.3-2"/>
    <property type="match status" value="1"/>
</dbReference>
<evidence type="ECO:0000256" key="6">
    <source>
        <dbReference type="ARBA" id="ARBA00023065"/>
    </source>
</evidence>
<dbReference type="InterPro" id="IPR003148">
    <property type="entry name" value="RCK_N"/>
</dbReference>
<evidence type="ECO:0000259" key="8">
    <source>
        <dbReference type="PROSITE" id="PS51202"/>
    </source>
</evidence>
<reference evidence="10" key="1">
    <citation type="submission" date="2016-10" db="EMBL/GenBank/DDBJ databases">
        <authorList>
            <person name="Varghese N."/>
            <person name="Submissions S."/>
        </authorList>
    </citation>
    <scope>NUCLEOTIDE SEQUENCE [LARGE SCALE GENOMIC DNA]</scope>
    <source>
        <strain evidence="10">DSM 3669</strain>
    </source>
</reference>
<dbReference type="PRINTS" id="PR00335">
    <property type="entry name" value="KUPTAKETRKA"/>
</dbReference>
<dbReference type="InterPro" id="IPR050721">
    <property type="entry name" value="Trk_Ktr_HKT_K-transport"/>
</dbReference>
<keyword evidence="3" id="KW-0633">Potassium transport</keyword>
<proteinExistence type="predicted"/>
<protein>
    <recommendedName>
        <fullName evidence="1">Trk system potassium uptake protein TrkA</fullName>
    </recommendedName>
</protein>
<dbReference type="Pfam" id="PF02080">
    <property type="entry name" value="TrkA_C"/>
    <property type="match status" value="2"/>
</dbReference>
<keyword evidence="6" id="KW-0406">Ion transport</keyword>
<dbReference type="PROSITE" id="PS51202">
    <property type="entry name" value="RCK_C"/>
    <property type="match status" value="2"/>
</dbReference>
<evidence type="ECO:0000313" key="10">
    <source>
        <dbReference type="Proteomes" id="UP000199584"/>
    </source>
</evidence>
<dbReference type="Proteomes" id="UP000199584">
    <property type="component" value="Unassembled WGS sequence"/>
</dbReference>
<dbReference type="GO" id="GO:0005886">
    <property type="term" value="C:plasma membrane"/>
    <property type="evidence" value="ECO:0007669"/>
    <property type="project" value="InterPro"/>
</dbReference>
<dbReference type="NCBIfam" id="NF007032">
    <property type="entry name" value="PRK09496.1-4"/>
    <property type="match status" value="1"/>
</dbReference>
<evidence type="ECO:0000256" key="2">
    <source>
        <dbReference type="ARBA" id="ARBA00022448"/>
    </source>
</evidence>
<evidence type="ECO:0000256" key="3">
    <source>
        <dbReference type="ARBA" id="ARBA00022538"/>
    </source>
</evidence>
<dbReference type="STRING" id="39060.SAMN05660706_101108"/>
<keyword evidence="5" id="KW-0520">NAD</keyword>
<dbReference type="GO" id="GO:0015079">
    <property type="term" value="F:potassium ion transmembrane transporter activity"/>
    <property type="evidence" value="ECO:0007669"/>
    <property type="project" value="InterPro"/>
</dbReference>
<dbReference type="PANTHER" id="PTHR43833:SF5">
    <property type="entry name" value="TRK SYSTEM POTASSIUM UPTAKE PROTEIN TRKA"/>
    <property type="match status" value="1"/>
</dbReference>
<dbReference type="Gene3D" id="3.40.50.720">
    <property type="entry name" value="NAD(P)-binding Rossmann-like Domain"/>
    <property type="match status" value="2"/>
</dbReference>
<evidence type="ECO:0000256" key="1">
    <source>
        <dbReference type="ARBA" id="ARBA00017378"/>
    </source>
</evidence>
<evidence type="ECO:0000256" key="5">
    <source>
        <dbReference type="ARBA" id="ARBA00023027"/>
    </source>
</evidence>
<keyword evidence="2" id="KW-0813">Transport</keyword>
<dbReference type="SUPFAM" id="SSF51735">
    <property type="entry name" value="NAD(P)-binding Rossmann-fold domains"/>
    <property type="match status" value="2"/>
</dbReference>
<dbReference type="Gene3D" id="3.30.70.1450">
    <property type="entry name" value="Regulator of K+ conductance, C-terminal domain"/>
    <property type="match status" value="2"/>
</dbReference>
<accession>A0A1I6CPA8</accession>
<dbReference type="NCBIfam" id="NF007041">
    <property type="entry name" value="PRK09496.3-4"/>
    <property type="match status" value="1"/>
</dbReference>
<name>A0A1I6CPA8_9FIRM</name>
<evidence type="ECO:0000259" key="7">
    <source>
        <dbReference type="PROSITE" id="PS51201"/>
    </source>
</evidence>
<evidence type="ECO:0000256" key="4">
    <source>
        <dbReference type="ARBA" id="ARBA00022958"/>
    </source>
</evidence>
<dbReference type="InterPro" id="IPR036721">
    <property type="entry name" value="RCK_C_sf"/>
</dbReference>
<dbReference type="InterPro" id="IPR006036">
    <property type="entry name" value="K_uptake_TrkA"/>
</dbReference>
<dbReference type="AlphaFoldDB" id="A0A1I6CPA8"/>
<dbReference type="NCBIfam" id="NF007031">
    <property type="entry name" value="PRK09496.1-2"/>
    <property type="match status" value="1"/>
</dbReference>
<dbReference type="PANTHER" id="PTHR43833">
    <property type="entry name" value="POTASSIUM CHANNEL PROTEIN 2-RELATED-RELATED"/>
    <property type="match status" value="1"/>
</dbReference>
<keyword evidence="4" id="KW-0630">Potassium</keyword>
<organism evidence="9 10">
    <name type="scientific">Desulfoscipio geothermicus DSM 3669</name>
    <dbReference type="NCBI Taxonomy" id="1121426"/>
    <lineage>
        <taxon>Bacteria</taxon>
        <taxon>Bacillati</taxon>
        <taxon>Bacillota</taxon>
        <taxon>Clostridia</taxon>
        <taxon>Eubacteriales</taxon>
        <taxon>Desulfallaceae</taxon>
        <taxon>Desulfoscipio</taxon>
    </lineage>
</organism>
<evidence type="ECO:0000313" key="9">
    <source>
        <dbReference type="EMBL" id="SFQ95013.1"/>
    </source>
</evidence>
<dbReference type="NCBIfam" id="NF007034">
    <property type="entry name" value="PRK09496.2-1"/>
    <property type="match status" value="1"/>
</dbReference>
<sequence>MKTTIIGAGKVGKEIASRLLQEGHDLVVIEKNEAKLEKIEEDFDCLCIKGSGAAAKTLNSPAVTQSDLLIAVTNSDEVNMIACMTAKRIGIPRTVARIRDPDYSQNLIISKEDLGIDLIINPDYSAALEISRFLTLSLPVHMEPFARGRVKLADIAVDEDMQMFANKKLMDMDIPRSLLIVAISRNGEMLVPGGQDMVLPGDIIYLLGHSDVVNKICGKVKKQRQKVQSVIILGGGRIGFYLAERLCAQGMKVKIIEQNKEKCRELAEKLPNALILCADGSDLELLRREGIKEIDAFVTVTGLDEENLLLALLAKQMGAKRVLAKISRPGYAPLVEKLGVDAAISPRLITASEILRFIKGGRILSLILLLNEQAEVIELIVQPDSKIAGRPLHRSGLPRGTIVGAIQRGNKIIIPQGNDVILQNDRLVVFALGHNVHIVESLCGEEQT</sequence>
<dbReference type="OrthoDB" id="9775180at2"/>
<dbReference type="PROSITE" id="PS51201">
    <property type="entry name" value="RCK_N"/>
    <property type="match status" value="2"/>
</dbReference>
<dbReference type="InterPro" id="IPR006037">
    <property type="entry name" value="RCK_C"/>
</dbReference>
<feature type="domain" description="RCK C-terminal" evidence="8">
    <location>
        <begin position="364"/>
        <end position="445"/>
    </location>
</feature>
<dbReference type="EMBL" id="FOYM01000001">
    <property type="protein sequence ID" value="SFQ95013.1"/>
    <property type="molecule type" value="Genomic_DNA"/>
</dbReference>